<comment type="caution">
    <text evidence="1">The sequence shown here is derived from an EMBL/GenBank/DDBJ whole genome shotgun (WGS) entry which is preliminary data.</text>
</comment>
<name>A0A350P9L2_9ALTE</name>
<sequence>MFDFGDPLDTAKLAWDLAFKVTGPAIPPGPYEELEEKDLRNLLAYLYIAVVDGGRDGVSEEVMKILVEEYDRVFRLVSEVSKDFREGVRAGIHFPPTGSSPENIEKYKKLAEV</sequence>
<dbReference type="Proteomes" id="UP000263517">
    <property type="component" value="Unassembled WGS sequence"/>
</dbReference>
<evidence type="ECO:0000313" key="1">
    <source>
        <dbReference type="EMBL" id="HAW77979.1"/>
    </source>
</evidence>
<proteinExistence type="predicted"/>
<dbReference type="AlphaFoldDB" id="A0A350P9L2"/>
<accession>A0A350P9L2</accession>
<gene>
    <name evidence="1" type="ORF">DCW74_19865</name>
</gene>
<dbReference type="EMBL" id="DNAN01000693">
    <property type="protein sequence ID" value="HAW77979.1"/>
    <property type="molecule type" value="Genomic_DNA"/>
</dbReference>
<organism evidence="1 2">
    <name type="scientific">Alteromonas australica</name>
    <dbReference type="NCBI Taxonomy" id="589873"/>
    <lineage>
        <taxon>Bacteria</taxon>
        <taxon>Pseudomonadati</taxon>
        <taxon>Pseudomonadota</taxon>
        <taxon>Gammaproteobacteria</taxon>
        <taxon>Alteromonadales</taxon>
        <taxon>Alteromonadaceae</taxon>
        <taxon>Alteromonas/Salinimonas group</taxon>
        <taxon>Alteromonas</taxon>
    </lineage>
</organism>
<reference evidence="1 2" key="1">
    <citation type="journal article" date="2018" name="Nat. Biotechnol.">
        <title>A standardized bacterial taxonomy based on genome phylogeny substantially revises the tree of life.</title>
        <authorList>
            <person name="Parks D.H."/>
            <person name="Chuvochina M."/>
            <person name="Waite D.W."/>
            <person name="Rinke C."/>
            <person name="Skarshewski A."/>
            <person name="Chaumeil P.A."/>
            <person name="Hugenholtz P."/>
        </authorList>
    </citation>
    <scope>NUCLEOTIDE SEQUENCE [LARGE SCALE GENOMIC DNA]</scope>
    <source>
        <strain evidence="1">UBA11978</strain>
    </source>
</reference>
<evidence type="ECO:0000313" key="2">
    <source>
        <dbReference type="Proteomes" id="UP000263517"/>
    </source>
</evidence>
<protein>
    <submittedName>
        <fullName evidence="1">Uncharacterized protein</fullName>
    </submittedName>
</protein>